<keyword evidence="2" id="KW-0663">Pyridoxal phosphate</keyword>
<dbReference type="CDD" id="cd00430">
    <property type="entry name" value="PLPDE_III_AR"/>
    <property type="match status" value="1"/>
</dbReference>
<sequence length="406" mass="44609">MSKISRRNFLLISGIGSTSLYAHAIDRRRTLQKSRGKSAAQQTCDPWIELNLENMTWNLSQIRKVAKVPVMAVIKANAYGHGLVKIGRHLEEAGIAHLMVGKLQEALLLREKGVSTPVLNFGPFGSGNAKIIVQNNISQSVFNKNVLSLSEAALKLGKQAKVHIHVDTGMGRMGISYKDALPYIKTVSSLKGILVEGISTALTEDDDFDKEQLKRFMNICKQAEKEGISLGLKHAASSDGTLDLPSSHLDMVRPGIALYGYYPSEKTQKEDRLALKPVLQLKCRVVDVKTLHPGDSVSYHRKYTAQKMEKIAIIPVGYSDGYPHHVVNKAFVLIKGKRFPLIAAVTANHCAALLEENTPVSPRDEVVLLGNQGKEKITAEEIAGWAEVSSYKILISLSPFLPKITI</sequence>
<feature type="domain" description="Alanine racemase C-terminal" evidence="4">
    <location>
        <begin position="278"/>
        <end position="406"/>
    </location>
</feature>
<dbReference type="SUPFAM" id="SSF51419">
    <property type="entry name" value="PLP-binding barrel"/>
    <property type="match status" value="1"/>
</dbReference>
<dbReference type="GO" id="GO:0005829">
    <property type="term" value="C:cytosol"/>
    <property type="evidence" value="ECO:0007669"/>
    <property type="project" value="TreeGrafter"/>
</dbReference>
<dbReference type="AlphaFoldDB" id="A0A0F9ULF4"/>
<organism evidence="5">
    <name type="scientific">marine sediment metagenome</name>
    <dbReference type="NCBI Taxonomy" id="412755"/>
    <lineage>
        <taxon>unclassified sequences</taxon>
        <taxon>metagenomes</taxon>
        <taxon>ecological metagenomes</taxon>
    </lineage>
</organism>
<comment type="cofactor">
    <cofactor evidence="1">
        <name>pyridoxal 5'-phosphate</name>
        <dbReference type="ChEBI" id="CHEBI:597326"/>
    </cofactor>
</comment>
<proteinExistence type="inferred from homology"/>
<dbReference type="FunFam" id="3.20.20.10:FF:000002">
    <property type="entry name" value="Alanine racemase"/>
    <property type="match status" value="1"/>
</dbReference>
<accession>A0A0F9ULF4</accession>
<dbReference type="NCBIfam" id="TIGR00492">
    <property type="entry name" value="alr"/>
    <property type="match status" value="1"/>
</dbReference>
<dbReference type="InterPro" id="IPR029066">
    <property type="entry name" value="PLP-binding_barrel"/>
</dbReference>
<dbReference type="InterPro" id="IPR009006">
    <property type="entry name" value="Ala_racemase/Decarboxylase_C"/>
</dbReference>
<evidence type="ECO:0000259" key="4">
    <source>
        <dbReference type="SMART" id="SM01005"/>
    </source>
</evidence>
<evidence type="ECO:0000256" key="1">
    <source>
        <dbReference type="ARBA" id="ARBA00001933"/>
    </source>
</evidence>
<dbReference type="Pfam" id="PF01168">
    <property type="entry name" value="Ala_racemase_N"/>
    <property type="match status" value="1"/>
</dbReference>
<dbReference type="InterPro" id="IPR000821">
    <property type="entry name" value="Ala_racemase"/>
</dbReference>
<dbReference type="Gene3D" id="3.20.20.10">
    <property type="entry name" value="Alanine racemase"/>
    <property type="match status" value="1"/>
</dbReference>
<dbReference type="HAMAP" id="MF_01201">
    <property type="entry name" value="Ala_racemase"/>
    <property type="match status" value="1"/>
</dbReference>
<dbReference type="SMART" id="SM01005">
    <property type="entry name" value="Ala_racemase_C"/>
    <property type="match status" value="1"/>
</dbReference>
<dbReference type="PRINTS" id="PR00992">
    <property type="entry name" value="ALARACEMASE"/>
</dbReference>
<dbReference type="Gene3D" id="2.40.37.10">
    <property type="entry name" value="Lyase, Ornithine Decarboxylase, Chain A, domain 1"/>
    <property type="match status" value="1"/>
</dbReference>
<dbReference type="PANTHER" id="PTHR30511:SF0">
    <property type="entry name" value="ALANINE RACEMASE, CATABOLIC-RELATED"/>
    <property type="match status" value="1"/>
</dbReference>
<dbReference type="SUPFAM" id="SSF50621">
    <property type="entry name" value="Alanine racemase C-terminal domain-like"/>
    <property type="match status" value="1"/>
</dbReference>
<gene>
    <name evidence="5" type="ORF">LCGC14_0515980</name>
</gene>
<name>A0A0F9ULF4_9ZZZZ</name>
<keyword evidence="3" id="KW-0413">Isomerase</keyword>
<dbReference type="GO" id="GO:0008784">
    <property type="term" value="F:alanine racemase activity"/>
    <property type="evidence" value="ECO:0007669"/>
    <property type="project" value="InterPro"/>
</dbReference>
<dbReference type="InterPro" id="IPR020622">
    <property type="entry name" value="Ala_racemase_pyridoxalP-BS"/>
</dbReference>
<evidence type="ECO:0000313" key="5">
    <source>
        <dbReference type="EMBL" id="KKN62046.1"/>
    </source>
</evidence>
<evidence type="ECO:0000256" key="3">
    <source>
        <dbReference type="ARBA" id="ARBA00023235"/>
    </source>
</evidence>
<dbReference type="InterPro" id="IPR001608">
    <property type="entry name" value="Ala_racemase_N"/>
</dbReference>
<dbReference type="GO" id="GO:0030632">
    <property type="term" value="P:D-alanine biosynthetic process"/>
    <property type="evidence" value="ECO:0007669"/>
    <property type="project" value="TreeGrafter"/>
</dbReference>
<dbReference type="PROSITE" id="PS00395">
    <property type="entry name" value="ALANINE_RACEMASE"/>
    <property type="match status" value="1"/>
</dbReference>
<dbReference type="PANTHER" id="PTHR30511">
    <property type="entry name" value="ALANINE RACEMASE"/>
    <property type="match status" value="1"/>
</dbReference>
<dbReference type="GO" id="GO:0030170">
    <property type="term" value="F:pyridoxal phosphate binding"/>
    <property type="evidence" value="ECO:0007669"/>
    <property type="project" value="TreeGrafter"/>
</dbReference>
<dbReference type="EMBL" id="LAZR01000637">
    <property type="protein sequence ID" value="KKN62046.1"/>
    <property type="molecule type" value="Genomic_DNA"/>
</dbReference>
<reference evidence="5" key="1">
    <citation type="journal article" date="2015" name="Nature">
        <title>Complex archaea that bridge the gap between prokaryotes and eukaryotes.</title>
        <authorList>
            <person name="Spang A."/>
            <person name="Saw J.H."/>
            <person name="Jorgensen S.L."/>
            <person name="Zaremba-Niedzwiedzka K."/>
            <person name="Martijn J."/>
            <person name="Lind A.E."/>
            <person name="van Eijk R."/>
            <person name="Schleper C."/>
            <person name="Guy L."/>
            <person name="Ettema T.J."/>
        </authorList>
    </citation>
    <scope>NUCLEOTIDE SEQUENCE</scope>
</reference>
<dbReference type="InterPro" id="IPR011079">
    <property type="entry name" value="Ala_racemase_C"/>
</dbReference>
<evidence type="ECO:0000256" key="2">
    <source>
        <dbReference type="ARBA" id="ARBA00022898"/>
    </source>
</evidence>
<dbReference type="Pfam" id="PF00842">
    <property type="entry name" value="Ala_racemase_C"/>
    <property type="match status" value="1"/>
</dbReference>
<comment type="caution">
    <text evidence="5">The sequence shown here is derived from an EMBL/GenBank/DDBJ whole genome shotgun (WGS) entry which is preliminary data.</text>
</comment>
<protein>
    <recommendedName>
        <fullName evidence="4">Alanine racemase C-terminal domain-containing protein</fullName>
    </recommendedName>
</protein>